<gene>
    <name evidence="2" type="ORF">PIBRA_LOCUS157</name>
</gene>
<dbReference type="AlphaFoldDB" id="A0A9P0SF64"/>
<protein>
    <submittedName>
        <fullName evidence="2">Uncharacterized protein</fullName>
    </submittedName>
</protein>
<organism evidence="2 3">
    <name type="scientific">Pieris brassicae</name>
    <name type="common">White butterfly</name>
    <name type="synonym">Large white butterfly</name>
    <dbReference type="NCBI Taxonomy" id="7116"/>
    <lineage>
        <taxon>Eukaryota</taxon>
        <taxon>Metazoa</taxon>
        <taxon>Ecdysozoa</taxon>
        <taxon>Arthropoda</taxon>
        <taxon>Hexapoda</taxon>
        <taxon>Insecta</taxon>
        <taxon>Pterygota</taxon>
        <taxon>Neoptera</taxon>
        <taxon>Endopterygota</taxon>
        <taxon>Lepidoptera</taxon>
        <taxon>Glossata</taxon>
        <taxon>Ditrysia</taxon>
        <taxon>Papilionoidea</taxon>
        <taxon>Pieridae</taxon>
        <taxon>Pierinae</taxon>
        <taxon>Pieris</taxon>
    </lineage>
</organism>
<evidence type="ECO:0000256" key="1">
    <source>
        <dbReference type="SAM" id="MobiDB-lite"/>
    </source>
</evidence>
<comment type="caution">
    <text evidence="2">The sequence shown here is derived from an EMBL/GenBank/DDBJ whole genome shotgun (WGS) entry which is preliminary data.</text>
</comment>
<feature type="region of interest" description="Disordered" evidence="1">
    <location>
        <begin position="179"/>
        <end position="210"/>
    </location>
</feature>
<dbReference type="Proteomes" id="UP001152562">
    <property type="component" value="Unassembled WGS sequence"/>
</dbReference>
<feature type="region of interest" description="Disordered" evidence="1">
    <location>
        <begin position="225"/>
        <end position="247"/>
    </location>
</feature>
<name>A0A9P0SF64_PIEBR</name>
<accession>A0A9P0SF64</accession>
<sequence>MSCSDQEEQRTVIIRSMFVNLQPLNSSQQETTDKAYSKAPPTPELTVEYIWLRNNDDAVTEPEALENYIKELRAESEAKKKQNRVDDDISTDELEEIDDATDILENRSCEEVRHRTASWEYSPIQRLSDSPRHPAILRKSPSKHQRITYSSQTHNSPIVSKSHSELQQMTDSVQTLAMRPKLSKSPVKLEPVYDSTSEQQTNQRRSSRISKKVEFRSSRVNLSITHRRLTSRQSRQKKVSRRPSPKFRRAVNTRTIGTQTEDYWFNMLMNFSCEYDIIPRQQAQ</sequence>
<reference evidence="2" key="1">
    <citation type="submission" date="2022-05" db="EMBL/GenBank/DDBJ databases">
        <authorList>
            <person name="Okamura Y."/>
        </authorList>
    </citation>
    <scope>NUCLEOTIDE SEQUENCE</scope>
</reference>
<feature type="region of interest" description="Disordered" evidence="1">
    <location>
        <begin position="131"/>
        <end position="165"/>
    </location>
</feature>
<evidence type="ECO:0000313" key="2">
    <source>
        <dbReference type="EMBL" id="CAH3831920.1"/>
    </source>
</evidence>
<dbReference type="EMBL" id="CALOZG010000001">
    <property type="protein sequence ID" value="CAH3831920.1"/>
    <property type="molecule type" value="Genomic_DNA"/>
</dbReference>
<proteinExistence type="predicted"/>
<keyword evidence="3" id="KW-1185">Reference proteome</keyword>
<feature type="compositionally biased region" description="Polar residues" evidence="1">
    <location>
        <begin position="147"/>
        <end position="165"/>
    </location>
</feature>
<evidence type="ECO:0000313" key="3">
    <source>
        <dbReference type="Proteomes" id="UP001152562"/>
    </source>
</evidence>
<feature type="compositionally biased region" description="Polar residues" evidence="1">
    <location>
        <begin position="194"/>
        <end position="204"/>
    </location>
</feature>